<comment type="caution">
    <text evidence="1">The sequence shown here is derived from an EMBL/GenBank/DDBJ whole genome shotgun (WGS) entry which is preliminary data.</text>
</comment>
<dbReference type="Pfam" id="PF13238">
    <property type="entry name" value="AAA_18"/>
    <property type="match status" value="1"/>
</dbReference>
<evidence type="ECO:0000313" key="1">
    <source>
        <dbReference type="EMBL" id="MDP9822882.1"/>
    </source>
</evidence>
<dbReference type="Proteomes" id="UP001240447">
    <property type="component" value="Unassembled WGS sequence"/>
</dbReference>
<name>A0ABT9NR24_9ACTN</name>
<organism evidence="1 2">
    <name type="scientific">Nocardioides massiliensis</name>
    <dbReference type="NCBI Taxonomy" id="1325935"/>
    <lineage>
        <taxon>Bacteria</taxon>
        <taxon>Bacillati</taxon>
        <taxon>Actinomycetota</taxon>
        <taxon>Actinomycetes</taxon>
        <taxon>Propionibacteriales</taxon>
        <taxon>Nocardioidaceae</taxon>
        <taxon>Nocardioides</taxon>
    </lineage>
</organism>
<keyword evidence="1" id="KW-0418">Kinase</keyword>
<dbReference type="Gene3D" id="3.40.50.300">
    <property type="entry name" value="P-loop containing nucleotide triphosphate hydrolases"/>
    <property type="match status" value="1"/>
</dbReference>
<dbReference type="SUPFAM" id="SSF52540">
    <property type="entry name" value="P-loop containing nucleoside triphosphate hydrolases"/>
    <property type="match status" value="1"/>
</dbReference>
<keyword evidence="2" id="KW-1185">Reference proteome</keyword>
<dbReference type="InterPro" id="IPR027417">
    <property type="entry name" value="P-loop_NTPase"/>
</dbReference>
<dbReference type="RefSeq" id="WP_181641772.1">
    <property type="nucleotide sequence ID" value="NZ_CCXJ01000208.1"/>
</dbReference>
<evidence type="ECO:0000313" key="2">
    <source>
        <dbReference type="Proteomes" id="UP001240447"/>
    </source>
</evidence>
<dbReference type="EMBL" id="JAUSQM010000001">
    <property type="protein sequence ID" value="MDP9822882.1"/>
    <property type="molecule type" value="Genomic_DNA"/>
</dbReference>
<proteinExistence type="predicted"/>
<keyword evidence="1" id="KW-0808">Transferase</keyword>
<sequence length="192" mass="20949">MSTDRPAAQAAEEVAEEVAALVARAEPRLGAGHLVCVDGPAGSGKTTLAAALESAYGWPVVHMDDLFAGWSGLPEVDQQAWQDLLRPLSRGRAGRYRRFDWHRDAYAEEHEVPALAPGEVLVLEGVGAGSAPWAEVTSVLVWVEADRDVRLRRGLERDGDAFAPHWEAWARAEAKHFAAHGTRARADLVWRT</sequence>
<gene>
    <name evidence="1" type="ORF">J2S59_002691</name>
</gene>
<protein>
    <submittedName>
        <fullName evidence="1">Uridine kinase</fullName>
    </submittedName>
</protein>
<reference evidence="1 2" key="1">
    <citation type="submission" date="2023-07" db="EMBL/GenBank/DDBJ databases">
        <title>Sequencing the genomes of 1000 actinobacteria strains.</title>
        <authorList>
            <person name="Klenk H.-P."/>
        </authorList>
    </citation>
    <scope>NUCLEOTIDE SEQUENCE [LARGE SCALE GENOMIC DNA]</scope>
    <source>
        <strain evidence="1 2">GD13</strain>
    </source>
</reference>
<dbReference type="GO" id="GO:0016301">
    <property type="term" value="F:kinase activity"/>
    <property type="evidence" value="ECO:0007669"/>
    <property type="project" value="UniProtKB-KW"/>
</dbReference>
<accession>A0ABT9NR24</accession>